<comment type="caution">
    <text evidence="1">The sequence shown here is derived from an EMBL/GenBank/DDBJ whole genome shotgun (WGS) entry which is preliminary data.</text>
</comment>
<reference evidence="1 2" key="1">
    <citation type="submission" date="2019-03" db="EMBL/GenBank/DDBJ databases">
        <title>Single cell metagenomics reveals metabolic interactions within the superorganism composed of flagellate Streblomastix strix and complex community of Bacteroidetes bacteria on its surface.</title>
        <authorList>
            <person name="Treitli S.C."/>
            <person name="Kolisko M."/>
            <person name="Husnik F."/>
            <person name="Keeling P."/>
            <person name="Hampl V."/>
        </authorList>
    </citation>
    <scope>NUCLEOTIDE SEQUENCE [LARGE SCALE GENOMIC DNA]</scope>
    <source>
        <strain evidence="1">ST1C</strain>
    </source>
</reference>
<dbReference type="EMBL" id="SNRW01008447">
    <property type="protein sequence ID" value="KAA6379509.1"/>
    <property type="molecule type" value="Genomic_DNA"/>
</dbReference>
<protein>
    <submittedName>
        <fullName evidence="1">Uncharacterized protein</fullName>
    </submittedName>
</protein>
<gene>
    <name evidence="1" type="ORF">EZS28_024962</name>
</gene>
<feature type="non-terminal residue" evidence="1">
    <location>
        <position position="1"/>
    </location>
</feature>
<accession>A0A5J4VA91</accession>
<organism evidence="1 2">
    <name type="scientific">Streblomastix strix</name>
    <dbReference type="NCBI Taxonomy" id="222440"/>
    <lineage>
        <taxon>Eukaryota</taxon>
        <taxon>Metamonada</taxon>
        <taxon>Preaxostyla</taxon>
        <taxon>Oxymonadida</taxon>
        <taxon>Streblomastigidae</taxon>
        <taxon>Streblomastix</taxon>
    </lineage>
</organism>
<evidence type="ECO:0000313" key="2">
    <source>
        <dbReference type="Proteomes" id="UP000324800"/>
    </source>
</evidence>
<evidence type="ECO:0000313" key="1">
    <source>
        <dbReference type="EMBL" id="KAA6379509.1"/>
    </source>
</evidence>
<dbReference type="Proteomes" id="UP000324800">
    <property type="component" value="Unassembled WGS sequence"/>
</dbReference>
<sequence length="14" mass="1534">LLGESAISFWTPGR</sequence>
<name>A0A5J4VA91_9EUKA</name>
<proteinExistence type="predicted"/>